<dbReference type="PANTHER" id="PTHR43383">
    <property type="entry name" value="NODULIN 6"/>
    <property type="match status" value="1"/>
</dbReference>
<dbReference type="SUPFAM" id="SSF51556">
    <property type="entry name" value="Metallo-dependent hydrolases"/>
    <property type="match status" value="1"/>
</dbReference>
<dbReference type="GO" id="GO:0016787">
    <property type="term" value="F:hydrolase activity"/>
    <property type="evidence" value="ECO:0007669"/>
    <property type="project" value="UniProtKB-KW"/>
</dbReference>
<keyword evidence="2" id="KW-0378">Hydrolase</keyword>
<dbReference type="InterPro" id="IPR032466">
    <property type="entry name" value="Metal_Hydrolase"/>
</dbReference>
<dbReference type="EMBL" id="DPBP01000030">
    <property type="protein sequence ID" value="HCE17693.1"/>
    <property type="molecule type" value="Genomic_DNA"/>
</dbReference>
<dbReference type="RefSeq" id="WP_062196406.1">
    <property type="nucleotide sequence ID" value="NZ_DF967967.1"/>
</dbReference>
<protein>
    <submittedName>
        <fullName evidence="2">Predicted metal-dependent hydrolase of the TIM-barrel fold</fullName>
    </submittedName>
</protein>
<reference evidence="3 5" key="3">
    <citation type="journal article" date="2018" name="Nat. Biotechnol.">
        <title>A standardized bacterial taxonomy based on genome phylogeny substantially revises the tree of life.</title>
        <authorList>
            <person name="Parks D.H."/>
            <person name="Chuvochina M."/>
            <person name="Waite D.W."/>
            <person name="Rinke C."/>
            <person name="Skarshewski A."/>
            <person name="Chaumeil P.A."/>
            <person name="Hugenholtz P."/>
        </authorList>
    </citation>
    <scope>NUCLEOTIDE SEQUENCE [LARGE SCALE GENOMIC DNA]</scope>
    <source>
        <strain evidence="3">UBA8781</strain>
    </source>
</reference>
<evidence type="ECO:0000259" key="1">
    <source>
        <dbReference type="Pfam" id="PF04909"/>
    </source>
</evidence>
<dbReference type="InterPro" id="IPR006680">
    <property type="entry name" value="Amidohydro-rel"/>
</dbReference>
<proteinExistence type="predicted"/>
<reference evidence="2" key="1">
    <citation type="journal article" date="2015" name="Genome Announc.">
        <title>Draft Genome Sequences of Anaerolinea thermolimosa IMO-1, Bellilinea caldifistulae GOMI-1, Leptolinea tardivitalis YMTK-2, Levilinea saccharolytica KIBI-1, Longilinea arvoryzae KOME-1, Previously Described as Members of the Class Anaerolineae (Chloroflexi).</title>
        <authorList>
            <person name="Matsuura N."/>
            <person name="Tourlousse M.D."/>
            <person name="Ohashi A."/>
            <person name="Hugenholtz P."/>
            <person name="Sekiguchi Y."/>
        </authorList>
    </citation>
    <scope>NUCLEOTIDE SEQUENCE</scope>
    <source>
        <strain evidence="2">IMO-1</strain>
    </source>
</reference>
<dbReference type="AlphaFoldDB" id="A0A3D1JGT0"/>
<evidence type="ECO:0000313" key="5">
    <source>
        <dbReference type="Proteomes" id="UP000264141"/>
    </source>
</evidence>
<dbReference type="PANTHER" id="PTHR43383:SF2">
    <property type="entry name" value="AMIDOHYDROLASE 2 FAMILY PROTEIN"/>
    <property type="match status" value="1"/>
</dbReference>
<dbReference type="OrthoDB" id="8244441at2"/>
<evidence type="ECO:0000313" key="4">
    <source>
        <dbReference type="Proteomes" id="UP000253922"/>
    </source>
</evidence>
<accession>A0A3D1JGT0</accession>
<dbReference type="Gene3D" id="3.20.20.140">
    <property type="entry name" value="Metal-dependent hydrolases"/>
    <property type="match status" value="1"/>
</dbReference>
<dbReference type="STRING" id="229919.GCA_001050195_03493"/>
<dbReference type="Pfam" id="PF04909">
    <property type="entry name" value="Amidohydro_2"/>
    <property type="match status" value="1"/>
</dbReference>
<organism evidence="3 5">
    <name type="scientific">Anaerolinea thermolimosa</name>
    <dbReference type="NCBI Taxonomy" id="229919"/>
    <lineage>
        <taxon>Bacteria</taxon>
        <taxon>Bacillati</taxon>
        <taxon>Chloroflexota</taxon>
        <taxon>Anaerolineae</taxon>
        <taxon>Anaerolineales</taxon>
        <taxon>Anaerolineaceae</taxon>
        <taxon>Anaerolinea</taxon>
    </lineage>
</organism>
<dbReference type="EMBL" id="DF967967">
    <property type="protein sequence ID" value="GAP08653.1"/>
    <property type="molecule type" value="Genomic_DNA"/>
</dbReference>
<name>A0A3D1JGT0_9CHLR</name>
<dbReference type="Proteomes" id="UP000264141">
    <property type="component" value="Unassembled WGS sequence"/>
</dbReference>
<evidence type="ECO:0000313" key="3">
    <source>
        <dbReference type="EMBL" id="HCE17693.1"/>
    </source>
</evidence>
<reference evidence="4" key="2">
    <citation type="submission" date="2015-07" db="EMBL/GenBank/DDBJ databases">
        <title>Draft Genome Sequences of Anaerolinea thermolimosa IMO-1, Bellilinea caldifistulae GOMI-1, Leptolinea tardivitalis YMTK-2, Levilinea saccharolytica KIBI-1,Longilinea arvoryzae KOME-1, Previously Described as Members of the Anaerolineaceae (Chloroflexi).</title>
        <authorList>
            <person name="Sekiguchi Y."/>
            <person name="Ohashi A."/>
            <person name="Matsuura N."/>
            <person name="Tourlousse M.D."/>
        </authorList>
    </citation>
    <scope>NUCLEOTIDE SEQUENCE [LARGE SCALE GENOMIC DNA]</scope>
    <source>
        <strain evidence="4">IMO-1</strain>
    </source>
</reference>
<feature type="domain" description="Amidohydrolase-related" evidence="1">
    <location>
        <begin position="251"/>
        <end position="426"/>
    </location>
</feature>
<gene>
    <name evidence="2" type="ORF">ATHL_03559</name>
    <name evidence="3" type="ORF">DEQ80_07530</name>
</gene>
<keyword evidence="4" id="KW-1185">Reference proteome</keyword>
<dbReference type="Proteomes" id="UP000253922">
    <property type="component" value="Unassembled WGS sequence"/>
</dbReference>
<sequence length="435" mass="49576">MRSPARCYDALRAYLETIPLIDCHDHSSQTGPQPSDPIRAVIDWYMQSDLHSASSDADIQIIFDSARPLEERWPVLERAWQRTRFTGYAQVVRRAMRRFYGEEELTLAALRRISEKMIDFSDERNYLSVLDQAGILVRLEDIGAAPDAARGKLKQPPRSRLIIGLPPYHAITSYEEVQSNVAPLGLTVTSLDEYLEACRTLFTRCKEAGAVAFKDQSAYTRPLDYTNPTRSAAEEAFNWIMEDPRRRLSYPEGNRPLGDFLFHQFMRMARDLDLPVQIHTGHMAGIRNEITKTNAVHLTPLIELHRQTRFDLFHANWPYSGELLFLAKNYPNVAIDFCWANMVDPIYCQQMFAQAISSVPHAKIHGYGSDLPGDALICAWAHADLARDNIAIALANLVEMEYLNLDEAREIARGWLFENANQFFGLQLQPEGTTL</sequence>
<evidence type="ECO:0000313" key="2">
    <source>
        <dbReference type="EMBL" id="GAP08653.1"/>
    </source>
</evidence>